<feature type="domain" description="Putative restriction endonuclease" evidence="1">
    <location>
        <begin position="40"/>
        <end position="205"/>
    </location>
</feature>
<dbReference type="InterPro" id="IPR011335">
    <property type="entry name" value="Restrct_endonuc-II-like"/>
</dbReference>
<name>A0A2M8QAG0_9CHLR</name>
<dbReference type="Gene3D" id="3.90.1570.10">
    <property type="entry name" value="tt1808, chain A"/>
    <property type="match status" value="1"/>
</dbReference>
<dbReference type="InterPro" id="IPR012296">
    <property type="entry name" value="Nuclease_put_TT1808"/>
</dbReference>
<dbReference type="GO" id="GO:0004519">
    <property type="term" value="F:endonuclease activity"/>
    <property type="evidence" value="ECO:0007669"/>
    <property type="project" value="UniProtKB-KW"/>
</dbReference>
<keyword evidence="2" id="KW-0255">Endonuclease</keyword>
<dbReference type="AlphaFoldDB" id="A0A2M8QAG0"/>
<evidence type="ECO:0000313" key="3">
    <source>
        <dbReference type="Proteomes" id="UP000230790"/>
    </source>
</evidence>
<sequence>MTATERSSDDLLYAVLRSPRLVQLRDRIAATLEEEQVRREQFYETVREDQKAEFINGEVIVHSPAQFHHTRTVTHLIRLLSAFVEARGMGITGTEKMMISLSRNDYEPDICYFAEAKARLFTGDQTRFPAPDLIVEVLSPSTEQIDRTIKFEDYAAHGVTEYWLVEPETETVEQYVLSQGRYELAMKSRTGTLASIAIPGFEIPVRAIFDKAENLKALRSILS</sequence>
<proteinExistence type="predicted"/>
<dbReference type="InterPro" id="IPR008538">
    <property type="entry name" value="Uma2"/>
</dbReference>
<evidence type="ECO:0000313" key="2">
    <source>
        <dbReference type="EMBL" id="PJF46788.1"/>
    </source>
</evidence>
<evidence type="ECO:0000259" key="1">
    <source>
        <dbReference type="Pfam" id="PF05685"/>
    </source>
</evidence>
<dbReference type="CDD" id="cd06260">
    <property type="entry name" value="DUF820-like"/>
    <property type="match status" value="1"/>
</dbReference>
<dbReference type="SUPFAM" id="SSF52980">
    <property type="entry name" value="Restriction endonuclease-like"/>
    <property type="match status" value="1"/>
</dbReference>
<dbReference type="Pfam" id="PF05685">
    <property type="entry name" value="Uma2"/>
    <property type="match status" value="1"/>
</dbReference>
<keyword evidence="2" id="KW-0378">Hydrolase</keyword>
<comment type="caution">
    <text evidence="2">The sequence shown here is derived from an EMBL/GenBank/DDBJ whole genome shotgun (WGS) entry which is preliminary data.</text>
</comment>
<reference evidence="2 3" key="1">
    <citation type="submission" date="2017-11" db="EMBL/GenBank/DDBJ databases">
        <title>Evolution of Phototrophy in the Chloroflexi Phylum Driven by Horizontal Gene Transfer.</title>
        <authorList>
            <person name="Ward L.M."/>
            <person name="Hemp J."/>
            <person name="Shih P.M."/>
            <person name="Mcglynn S.E."/>
            <person name="Fischer W."/>
        </authorList>
    </citation>
    <scope>NUCLEOTIDE SEQUENCE [LARGE SCALE GENOMIC DNA]</scope>
    <source>
        <strain evidence="2">JP3_7</strain>
    </source>
</reference>
<protein>
    <submittedName>
        <fullName evidence="2">Uma2 family endonuclease</fullName>
    </submittedName>
</protein>
<dbReference type="EMBL" id="PGTN01000095">
    <property type="protein sequence ID" value="PJF46788.1"/>
    <property type="molecule type" value="Genomic_DNA"/>
</dbReference>
<dbReference type="PANTHER" id="PTHR34107">
    <property type="entry name" value="SLL0198 PROTEIN-RELATED"/>
    <property type="match status" value="1"/>
</dbReference>
<gene>
    <name evidence="2" type="ORF">CUN48_12000</name>
</gene>
<dbReference type="Proteomes" id="UP000230790">
    <property type="component" value="Unassembled WGS sequence"/>
</dbReference>
<keyword evidence="2" id="KW-0540">Nuclease</keyword>
<dbReference type="PANTHER" id="PTHR34107:SF4">
    <property type="entry name" value="SLL1222 PROTEIN"/>
    <property type="match status" value="1"/>
</dbReference>
<organism evidence="2 3">
    <name type="scientific">Candidatus Thermofonsia Clade 3 bacterium</name>
    <dbReference type="NCBI Taxonomy" id="2364212"/>
    <lineage>
        <taxon>Bacteria</taxon>
        <taxon>Bacillati</taxon>
        <taxon>Chloroflexota</taxon>
        <taxon>Candidatus Thermofontia</taxon>
        <taxon>Candidatus Thermofonsia Clade 3</taxon>
    </lineage>
</organism>
<accession>A0A2M8QAG0</accession>